<dbReference type="Proteomes" id="UP000178444">
    <property type="component" value="Unassembled WGS sequence"/>
</dbReference>
<evidence type="ECO:0000313" key="3">
    <source>
        <dbReference type="EMBL" id="OGN27844.1"/>
    </source>
</evidence>
<gene>
    <name evidence="3" type="ORF">A2941_00650</name>
</gene>
<comment type="caution">
    <text evidence="3">The sequence shown here is derived from an EMBL/GenBank/DDBJ whole genome shotgun (WGS) entry which is preliminary data.</text>
</comment>
<evidence type="ECO:0000256" key="1">
    <source>
        <dbReference type="ARBA" id="ARBA00022679"/>
    </source>
</evidence>
<evidence type="ECO:0000313" key="4">
    <source>
        <dbReference type="Proteomes" id="UP000178444"/>
    </source>
</evidence>
<dbReference type="GO" id="GO:0009103">
    <property type="term" value="P:lipopolysaccharide biosynthetic process"/>
    <property type="evidence" value="ECO:0007669"/>
    <property type="project" value="TreeGrafter"/>
</dbReference>
<dbReference type="CDD" id="cd03801">
    <property type="entry name" value="GT4_PimA-like"/>
    <property type="match status" value="1"/>
</dbReference>
<name>A0A1F8GR14_9BACT</name>
<dbReference type="PANTHER" id="PTHR46401:SF2">
    <property type="entry name" value="GLYCOSYLTRANSFERASE WBBK-RELATED"/>
    <property type="match status" value="1"/>
</dbReference>
<sequence length="341" mass="38505">MKLLIITQKVDQDDQLLGFFVGWIKEFAKNFKTIAVLCLERGNYGLPDNVQVIGMGKDKNKSKLGQLFNFYRAIIMLEYDAVFVHMNPVWMVLGGPYWRLMGRKSFLWYTSKGVTLKLRLAEKLADIILTASPESFRLPSNKVFVTGHGIDTDLFVPDSGKKMKDGVLRILSVGRIAPVKNYEILIEAAKMMTDKGLKFEISLIGAPALDKDKNYESKIRAKIKKLNLDDYFKFIGKVNNKELPSYYQSYNLFIHLSKTGSLDKTLLEAMACGMQVLSSNDAAQGFLPTGSLFKEDDPKELADKIMGTSVDAPDGQLRRYVIERHNLDALISKITKLLINK</sequence>
<dbReference type="GO" id="GO:0016757">
    <property type="term" value="F:glycosyltransferase activity"/>
    <property type="evidence" value="ECO:0007669"/>
    <property type="project" value="InterPro"/>
</dbReference>
<dbReference type="AlphaFoldDB" id="A0A1F8GR14"/>
<dbReference type="PANTHER" id="PTHR46401">
    <property type="entry name" value="GLYCOSYLTRANSFERASE WBBK-RELATED"/>
    <property type="match status" value="1"/>
</dbReference>
<dbReference type="EMBL" id="MGKO01000006">
    <property type="protein sequence ID" value="OGN27844.1"/>
    <property type="molecule type" value="Genomic_DNA"/>
</dbReference>
<dbReference type="InterPro" id="IPR001296">
    <property type="entry name" value="Glyco_trans_1"/>
</dbReference>
<organism evidence="3 4">
    <name type="scientific">Candidatus Yanofskybacteria bacterium RIFCSPLOWO2_01_FULL_49_17</name>
    <dbReference type="NCBI Taxonomy" id="1802700"/>
    <lineage>
        <taxon>Bacteria</taxon>
        <taxon>Candidatus Yanofskyibacteriota</taxon>
    </lineage>
</organism>
<protein>
    <recommendedName>
        <fullName evidence="2">Glycosyl transferase family 1 domain-containing protein</fullName>
    </recommendedName>
</protein>
<dbReference type="SUPFAM" id="SSF53756">
    <property type="entry name" value="UDP-Glycosyltransferase/glycogen phosphorylase"/>
    <property type="match status" value="1"/>
</dbReference>
<proteinExistence type="predicted"/>
<evidence type="ECO:0000259" key="2">
    <source>
        <dbReference type="Pfam" id="PF00534"/>
    </source>
</evidence>
<keyword evidence="1" id="KW-0808">Transferase</keyword>
<dbReference type="Pfam" id="PF00534">
    <property type="entry name" value="Glycos_transf_1"/>
    <property type="match status" value="1"/>
</dbReference>
<dbReference type="Gene3D" id="3.40.50.2000">
    <property type="entry name" value="Glycogen Phosphorylase B"/>
    <property type="match status" value="1"/>
</dbReference>
<accession>A0A1F8GR14</accession>
<feature type="domain" description="Glycosyl transferase family 1" evidence="2">
    <location>
        <begin position="166"/>
        <end position="306"/>
    </location>
</feature>
<reference evidence="3 4" key="1">
    <citation type="journal article" date="2016" name="Nat. Commun.">
        <title>Thousands of microbial genomes shed light on interconnected biogeochemical processes in an aquifer system.</title>
        <authorList>
            <person name="Anantharaman K."/>
            <person name="Brown C.T."/>
            <person name="Hug L.A."/>
            <person name="Sharon I."/>
            <person name="Castelle C.J."/>
            <person name="Probst A.J."/>
            <person name="Thomas B.C."/>
            <person name="Singh A."/>
            <person name="Wilkins M.J."/>
            <person name="Karaoz U."/>
            <person name="Brodie E.L."/>
            <person name="Williams K.H."/>
            <person name="Hubbard S.S."/>
            <person name="Banfield J.F."/>
        </authorList>
    </citation>
    <scope>NUCLEOTIDE SEQUENCE [LARGE SCALE GENOMIC DNA]</scope>
</reference>